<dbReference type="GeneID" id="108676278"/>
<dbReference type="AlphaFoldDB" id="A0A8B7P1I2"/>
<reference evidence="2" key="1">
    <citation type="submission" date="2025-08" db="UniProtKB">
        <authorList>
            <consortium name="RefSeq"/>
        </authorList>
    </citation>
    <scope>IDENTIFICATION</scope>
    <source>
        <tissue evidence="2">Whole organism</tissue>
    </source>
</reference>
<protein>
    <submittedName>
        <fullName evidence="2">Uncharacterized protein LOC108676278</fullName>
    </submittedName>
</protein>
<proteinExistence type="predicted"/>
<evidence type="ECO:0000313" key="2">
    <source>
        <dbReference type="RefSeq" id="XP_018019825.1"/>
    </source>
</evidence>
<organism evidence="1 2">
    <name type="scientific">Hyalella azteca</name>
    <name type="common">Amphipod</name>
    <dbReference type="NCBI Taxonomy" id="294128"/>
    <lineage>
        <taxon>Eukaryota</taxon>
        <taxon>Metazoa</taxon>
        <taxon>Ecdysozoa</taxon>
        <taxon>Arthropoda</taxon>
        <taxon>Crustacea</taxon>
        <taxon>Multicrustacea</taxon>
        <taxon>Malacostraca</taxon>
        <taxon>Eumalacostraca</taxon>
        <taxon>Peracarida</taxon>
        <taxon>Amphipoda</taxon>
        <taxon>Senticaudata</taxon>
        <taxon>Talitrida</taxon>
        <taxon>Talitroidea</taxon>
        <taxon>Hyalellidae</taxon>
        <taxon>Hyalella</taxon>
    </lineage>
</organism>
<dbReference type="Proteomes" id="UP000694843">
    <property type="component" value="Unplaced"/>
</dbReference>
<dbReference type="KEGG" id="hazt:108676278"/>
<feature type="non-terminal residue" evidence="2">
    <location>
        <position position="372"/>
    </location>
</feature>
<keyword evidence="1" id="KW-1185">Reference proteome</keyword>
<gene>
    <name evidence="2" type="primary">LOC108676278</name>
</gene>
<evidence type="ECO:0000313" key="1">
    <source>
        <dbReference type="Proteomes" id="UP000694843"/>
    </source>
</evidence>
<name>A0A8B7P1I2_HYAAZ</name>
<dbReference type="RefSeq" id="XP_018019825.1">
    <property type="nucleotide sequence ID" value="XM_018164336.2"/>
</dbReference>
<sequence>MEAKLALIKSDKLNGLAEQLKDCSIEEQLQVLRYSSRCAFDKNSVGPDLLVIVSQACNRLASAKDFNLVTYYKSLYYIIQVAAKKDELLAALQLLPYISQLINHGHVNAESTVFIKSMYQLAWNLSLRCPDPVNALKLQQHSLIFLLSCDPNSLSKVVALAEMTASNFSFKAKSENSEMCGKFNSSSENTEGCCTSSSTSAKNDVAQQVVSFYHQILSSVLIHISKSGTILPADVIDVITLLSSCAIHQHTNVLKYSLKTLKSLCNQECYSAMYTGLQTLLAALKVQHFDAEAVSGLDAALGMVKQYHSIVNVDDGARKVALHCLLCVLAALEDRDSQDATYLLSSIAGLEQTLSLVLTYCTPDADSSIKLK</sequence>
<accession>A0A8B7P1I2</accession>